<reference evidence="1" key="1">
    <citation type="submission" date="2021-04" db="EMBL/GenBank/DDBJ databases">
        <authorList>
            <person name="Pira H."/>
            <person name="Risdian C."/>
            <person name="Wink J."/>
        </authorList>
    </citation>
    <scope>NUCLEOTIDE SEQUENCE</scope>
    <source>
        <strain evidence="1">WHY3</strain>
    </source>
</reference>
<dbReference type="EMBL" id="JAGSPD010000034">
    <property type="protein sequence ID" value="MBV7270741.1"/>
    <property type="molecule type" value="Genomic_DNA"/>
</dbReference>
<evidence type="ECO:0000313" key="1">
    <source>
        <dbReference type="EMBL" id="MBV7270741.1"/>
    </source>
</evidence>
<dbReference type="Proteomes" id="UP001138894">
    <property type="component" value="Unassembled WGS sequence"/>
</dbReference>
<comment type="caution">
    <text evidence="1">The sequence shown here is derived from an EMBL/GenBank/DDBJ whole genome shotgun (WGS) entry which is preliminary data.</text>
</comment>
<dbReference type="NCBIfam" id="TIGR03696">
    <property type="entry name" value="Rhs_assc_core"/>
    <property type="match status" value="1"/>
</dbReference>
<proteinExistence type="predicted"/>
<evidence type="ECO:0000313" key="2">
    <source>
        <dbReference type="Proteomes" id="UP001138894"/>
    </source>
</evidence>
<accession>A0A9X1FBU6</accession>
<protein>
    <recommendedName>
        <fullName evidence="3">RHS repeat-associated core domain-containing protein</fullName>
    </recommendedName>
</protein>
<dbReference type="Gene3D" id="2.180.10.10">
    <property type="entry name" value="RHS repeat-associated core"/>
    <property type="match status" value="1"/>
</dbReference>
<dbReference type="AlphaFoldDB" id="A0A9X1FBU6"/>
<dbReference type="InterPro" id="IPR022385">
    <property type="entry name" value="Rhs_assc_core"/>
</dbReference>
<organism evidence="1 2">
    <name type="scientific">Winogradskyella luteola</name>
    <dbReference type="NCBI Taxonomy" id="2828330"/>
    <lineage>
        <taxon>Bacteria</taxon>
        <taxon>Pseudomonadati</taxon>
        <taxon>Bacteroidota</taxon>
        <taxon>Flavobacteriia</taxon>
        <taxon>Flavobacteriales</taxon>
        <taxon>Flavobacteriaceae</taxon>
        <taxon>Winogradskyella</taxon>
    </lineage>
</organism>
<evidence type="ECO:0008006" key="3">
    <source>
        <dbReference type="Google" id="ProtNLM"/>
    </source>
</evidence>
<gene>
    <name evidence="1" type="ORF">KCG49_16275</name>
</gene>
<name>A0A9X1FBU6_9FLAO</name>
<feature type="non-terminal residue" evidence="1">
    <location>
        <position position="1"/>
    </location>
</feature>
<keyword evidence="2" id="KW-1185">Reference proteome</keyword>
<sequence length="329" mass="35067">LKHKGYNNNVSANSNSVARRFMFGGKEFNDELGLDWYDVSARNYDPALGRWMNLDPLAEDMTRHSPYNFGFNNPIYFQDYDGMAPSGPGDPPSLWGFVKTYAKAQVNGVKNYVSNTYNGVKTLVKNPGVLFTPDTKTSFKDRVVNAAINSNRTIKAAFKIGKGYQEGGVEGALTAQAEVQVSNTVELATTLGGGGLLSKADDAVNAAAKVSNKVDDVAALSDDALVVRGGSNTPDRFDGGSGVSSRLSDRMLDGISVNSKTGSTIEELSKGIPHKKVGVTTVGAVRKAGGDVISSPTKYNPNHATMSIPNSKTASSLMNVIIKPIFNNQ</sequence>
<dbReference type="RefSeq" id="WP_305729002.1">
    <property type="nucleotide sequence ID" value="NZ_JAGSPD010000034.1"/>
</dbReference>